<gene>
    <name evidence="2" type="ORF">HPBE_LOCUS13621</name>
</gene>
<feature type="chain" id="PRO_5044551732" evidence="1">
    <location>
        <begin position="20"/>
        <end position="130"/>
    </location>
</feature>
<keyword evidence="3" id="KW-1185">Reference proteome</keyword>
<accession>A0A183FYB3</accession>
<reference evidence="2 3" key="1">
    <citation type="submission" date="2018-11" db="EMBL/GenBank/DDBJ databases">
        <authorList>
            <consortium name="Pathogen Informatics"/>
        </authorList>
    </citation>
    <scope>NUCLEOTIDE SEQUENCE [LARGE SCALE GENOMIC DNA]</scope>
</reference>
<accession>A0A3P8AIX8</accession>
<evidence type="ECO:0000313" key="2">
    <source>
        <dbReference type="EMBL" id="VDO96847.1"/>
    </source>
</evidence>
<organism evidence="3 4">
    <name type="scientific">Heligmosomoides polygyrus</name>
    <name type="common">Parasitic roundworm</name>
    <dbReference type="NCBI Taxonomy" id="6339"/>
    <lineage>
        <taxon>Eukaryota</taxon>
        <taxon>Metazoa</taxon>
        <taxon>Ecdysozoa</taxon>
        <taxon>Nematoda</taxon>
        <taxon>Chromadorea</taxon>
        <taxon>Rhabditida</taxon>
        <taxon>Rhabditina</taxon>
        <taxon>Rhabditomorpha</taxon>
        <taxon>Strongyloidea</taxon>
        <taxon>Heligmosomidae</taxon>
        <taxon>Heligmosomoides</taxon>
    </lineage>
</organism>
<dbReference type="AlphaFoldDB" id="A0A183FYB3"/>
<dbReference type="EMBL" id="UZAH01028000">
    <property type="protein sequence ID" value="VDO96847.1"/>
    <property type="molecule type" value="Genomic_DNA"/>
</dbReference>
<evidence type="ECO:0000256" key="1">
    <source>
        <dbReference type="SAM" id="SignalP"/>
    </source>
</evidence>
<evidence type="ECO:0000313" key="3">
    <source>
        <dbReference type="Proteomes" id="UP000050761"/>
    </source>
</evidence>
<protein>
    <submittedName>
        <fullName evidence="4">Transthyretin-like family protein</fullName>
    </submittedName>
</protein>
<reference evidence="4" key="2">
    <citation type="submission" date="2019-09" db="UniProtKB">
        <authorList>
            <consortium name="WormBaseParasite"/>
        </authorList>
    </citation>
    <scope>IDENTIFICATION</scope>
</reference>
<name>A0A183FYB3_HELPZ</name>
<sequence length="130" mass="14232">MKSLLLGVALLALLTCSMAVLELDGCVRGYVQVGPASENVSLRRELKKQLNFSMNSDDTIAELFVKNNDRKVYAGFAGRRNGGKSITFEFDVSGTKNGPLTAIPFSTFFNYLECEQAYFKPAPAEAVLPK</sequence>
<keyword evidence="1" id="KW-0732">Signal</keyword>
<dbReference type="WBParaSite" id="HPBE_0001362001-mRNA-1">
    <property type="protein sequence ID" value="HPBE_0001362001-mRNA-1"/>
    <property type="gene ID" value="HPBE_0001362001"/>
</dbReference>
<evidence type="ECO:0000313" key="4">
    <source>
        <dbReference type="WBParaSite" id="HPBE_0001362001-mRNA-1"/>
    </source>
</evidence>
<feature type="signal peptide" evidence="1">
    <location>
        <begin position="1"/>
        <end position="19"/>
    </location>
</feature>
<proteinExistence type="predicted"/>
<dbReference type="Proteomes" id="UP000050761">
    <property type="component" value="Unassembled WGS sequence"/>
</dbReference>